<reference evidence="2 3" key="2">
    <citation type="submission" date="2013-02" db="EMBL/GenBank/DDBJ databases">
        <title>The Genome Sequence of Plasmodium falciparum Palo Alto/Uganda.</title>
        <authorList>
            <consortium name="The Broad Institute Genome Sequencing Platform"/>
            <consortium name="The Broad Institute Genome Sequencing Center for Infectious Disease"/>
            <person name="Neafsey D."/>
            <person name="Cheeseman I."/>
            <person name="Volkman S."/>
            <person name="Adams J."/>
            <person name="Walker B."/>
            <person name="Young S.K."/>
            <person name="Zeng Q."/>
            <person name="Gargeya S."/>
            <person name="Fitzgerald M."/>
            <person name="Haas B."/>
            <person name="Abouelleil A."/>
            <person name="Alvarado L."/>
            <person name="Arachchi H.M."/>
            <person name="Berlin A.M."/>
            <person name="Chapman S.B."/>
            <person name="Dewar J."/>
            <person name="Goldberg J."/>
            <person name="Griggs A."/>
            <person name="Gujja S."/>
            <person name="Hansen M."/>
            <person name="Howarth C."/>
            <person name="Imamovic A."/>
            <person name="Larimer J."/>
            <person name="McCowan C."/>
            <person name="Murphy C."/>
            <person name="Neiman D."/>
            <person name="Pearson M."/>
            <person name="Priest M."/>
            <person name="Roberts A."/>
            <person name="Saif S."/>
            <person name="Shea T."/>
            <person name="Sisk P."/>
            <person name="Sykes S."/>
            <person name="Wortman J."/>
            <person name="Nusbaum C."/>
            <person name="Birren B."/>
        </authorList>
    </citation>
    <scope>NUCLEOTIDE SEQUENCE [LARGE SCALE GENOMIC DNA]</scope>
    <source>
        <strain evidence="2 3">Palo Alto/Uganda</strain>
    </source>
</reference>
<sequence>MEMRKEERKKEKRKKRKKEKRKKEKKKKEKKKKRKKKKRKKEKRKKENRIIFPKEIKYYTIYMYTVEWFNNIEQIEYFFFKNVKKSINDKRITAMLYNILKTFSNITIKKNTYNKNFNSFTQIYKFKGNIKKKKIIKQNKRIG</sequence>
<dbReference type="Proteomes" id="UP000019103">
    <property type="component" value="Unassembled WGS sequence"/>
</dbReference>
<evidence type="ECO:0000313" key="3">
    <source>
        <dbReference type="Proteomes" id="UP000019103"/>
    </source>
</evidence>
<name>W4IS55_PLAFP</name>
<evidence type="ECO:0000313" key="2">
    <source>
        <dbReference type="EMBL" id="ETW52569.1"/>
    </source>
</evidence>
<dbReference type="AlphaFoldDB" id="W4IS55"/>
<dbReference type="OMA" id="NRIIFPK"/>
<dbReference type="EMBL" id="KI927388">
    <property type="protein sequence ID" value="ETW52569.1"/>
    <property type="molecule type" value="Genomic_DNA"/>
</dbReference>
<evidence type="ECO:0000256" key="1">
    <source>
        <dbReference type="SAM" id="MobiDB-lite"/>
    </source>
</evidence>
<feature type="region of interest" description="Disordered" evidence="1">
    <location>
        <begin position="1"/>
        <end position="47"/>
    </location>
</feature>
<gene>
    <name evidence="2" type="ORF">PFUGPA_05575</name>
</gene>
<accession>W4IS55</accession>
<protein>
    <submittedName>
        <fullName evidence="2">Uncharacterized protein</fullName>
    </submittedName>
</protein>
<organism evidence="2 3">
    <name type="scientific">Plasmodium falciparum (isolate Palo Alto / Uganda)</name>
    <dbReference type="NCBI Taxonomy" id="57270"/>
    <lineage>
        <taxon>Eukaryota</taxon>
        <taxon>Sar</taxon>
        <taxon>Alveolata</taxon>
        <taxon>Apicomplexa</taxon>
        <taxon>Aconoidasida</taxon>
        <taxon>Haemosporida</taxon>
        <taxon>Plasmodiidae</taxon>
        <taxon>Plasmodium</taxon>
        <taxon>Plasmodium (Laverania)</taxon>
    </lineage>
</organism>
<proteinExistence type="predicted"/>
<reference evidence="2 3" key="1">
    <citation type="submission" date="2013-02" db="EMBL/GenBank/DDBJ databases">
        <title>The Genome Annotation of Plasmodium falciparum Palo Alto/Uganda.</title>
        <authorList>
            <consortium name="The Broad Institute Genome Sequencing Platform"/>
            <consortium name="The Broad Institute Genome Sequencing Center for Infectious Disease"/>
            <person name="Neafsey D."/>
            <person name="Hoffman S."/>
            <person name="Volkman S."/>
            <person name="Rosenthal P."/>
            <person name="Walker B."/>
            <person name="Young S.K."/>
            <person name="Zeng Q."/>
            <person name="Gargeya S."/>
            <person name="Fitzgerald M."/>
            <person name="Haas B."/>
            <person name="Abouelleil A."/>
            <person name="Allen A.W."/>
            <person name="Alvarado L."/>
            <person name="Arachchi H.M."/>
            <person name="Berlin A.M."/>
            <person name="Chapman S.B."/>
            <person name="Gainer-Dewar J."/>
            <person name="Goldberg J."/>
            <person name="Griggs A."/>
            <person name="Gujja S."/>
            <person name="Hansen M."/>
            <person name="Howarth C."/>
            <person name="Imamovic A."/>
            <person name="Ireland A."/>
            <person name="Larimer J."/>
            <person name="McCowan C."/>
            <person name="Murphy C."/>
            <person name="Pearson M."/>
            <person name="Poon T.W."/>
            <person name="Priest M."/>
            <person name="Roberts A."/>
            <person name="Saif S."/>
            <person name="Shea T."/>
            <person name="Sisk P."/>
            <person name="Sykes S."/>
            <person name="Wortman J."/>
            <person name="Nusbaum C."/>
            <person name="Birren B."/>
        </authorList>
    </citation>
    <scope>NUCLEOTIDE SEQUENCE [LARGE SCALE GENOMIC DNA]</scope>
    <source>
        <strain evidence="2 3">Palo Alto/Uganda</strain>
    </source>
</reference>
<feature type="compositionally biased region" description="Basic residues" evidence="1">
    <location>
        <begin position="10"/>
        <end position="47"/>
    </location>
</feature>